<feature type="region of interest" description="Disordered" evidence="1">
    <location>
        <begin position="123"/>
        <end position="156"/>
    </location>
</feature>
<evidence type="ECO:0000313" key="2">
    <source>
        <dbReference type="EMBL" id="PVI08724.1"/>
    </source>
</evidence>
<organism evidence="2 3">
    <name type="scientific">Periconia macrospinosa</name>
    <dbReference type="NCBI Taxonomy" id="97972"/>
    <lineage>
        <taxon>Eukaryota</taxon>
        <taxon>Fungi</taxon>
        <taxon>Dikarya</taxon>
        <taxon>Ascomycota</taxon>
        <taxon>Pezizomycotina</taxon>
        <taxon>Dothideomycetes</taxon>
        <taxon>Pleosporomycetidae</taxon>
        <taxon>Pleosporales</taxon>
        <taxon>Massarineae</taxon>
        <taxon>Periconiaceae</taxon>
        <taxon>Periconia</taxon>
    </lineage>
</organism>
<evidence type="ECO:0000256" key="1">
    <source>
        <dbReference type="SAM" id="MobiDB-lite"/>
    </source>
</evidence>
<proteinExistence type="predicted"/>
<reference evidence="2 3" key="1">
    <citation type="journal article" date="2018" name="Sci. Rep.">
        <title>Comparative genomics provides insights into the lifestyle and reveals functional heterogeneity of dark septate endophytic fungi.</title>
        <authorList>
            <person name="Knapp D.G."/>
            <person name="Nemeth J.B."/>
            <person name="Barry K."/>
            <person name="Hainaut M."/>
            <person name="Henrissat B."/>
            <person name="Johnson J."/>
            <person name="Kuo A."/>
            <person name="Lim J.H.P."/>
            <person name="Lipzen A."/>
            <person name="Nolan M."/>
            <person name="Ohm R.A."/>
            <person name="Tamas L."/>
            <person name="Grigoriev I.V."/>
            <person name="Spatafora J.W."/>
            <person name="Nagy L.G."/>
            <person name="Kovacs G.M."/>
        </authorList>
    </citation>
    <scope>NUCLEOTIDE SEQUENCE [LARGE SCALE GENOMIC DNA]</scope>
    <source>
        <strain evidence="2 3">DSE2036</strain>
    </source>
</reference>
<sequence>MKLCIEVSYSTWKDLLKYLLSVPHVHRRGQAYHISRMAHGGLPEFQSILIGAGVAMHDDLQLITDATHVHLHDLEMLDGRGHQGFLELEGSIKARQGTAHGMAIRFWLGYGLKGEMGMDRYSSTSTASTVASPPGLRPRPRPRPIIHGHPMSFPIK</sequence>
<keyword evidence="3" id="KW-1185">Reference proteome</keyword>
<dbReference type="EMBL" id="KZ805300">
    <property type="protein sequence ID" value="PVI08724.1"/>
    <property type="molecule type" value="Genomic_DNA"/>
</dbReference>
<dbReference type="AlphaFoldDB" id="A0A2V1EG39"/>
<name>A0A2V1EG39_9PLEO</name>
<feature type="compositionally biased region" description="Low complexity" evidence="1">
    <location>
        <begin position="123"/>
        <end position="134"/>
    </location>
</feature>
<evidence type="ECO:0000313" key="3">
    <source>
        <dbReference type="Proteomes" id="UP000244855"/>
    </source>
</evidence>
<dbReference type="Proteomes" id="UP000244855">
    <property type="component" value="Unassembled WGS sequence"/>
</dbReference>
<protein>
    <submittedName>
        <fullName evidence="2">Uncharacterized protein</fullName>
    </submittedName>
</protein>
<gene>
    <name evidence="2" type="ORF">DM02DRAFT_10209</name>
</gene>
<accession>A0A2V1EG39</accession>